<dbReference type="AlphaFoldDB" id="A0A484NG69"/>
<reference evidence="1 2" key="1">
    <citation type="submission" date="2018-04" db="EMBL/GenBank/DDBJ databases">
        <authorList>
            <person name="Vogel A."/>
        </authorList>
    </citation>
    <scope>NUCLEOTIDE SEQUENCE [LARGE SCALE GENOMIC DNA]</scope>
</reference>
<dbReference type="OrthoDB" id="3176171at2759"/>
<dbReference type="Proteomes" id="UP000595140">
    <property type="component" value="Unassembled WGS sequence"/>
</dbReference>
<accession>A0A484NG69</accession>
<protein>
    <submittedName>
        <fullName evidence="1">Uncharacterized protein</fullName>
    </submittedName>
</protein>
<name>A0A484NG69_9ASTE</name>
<evidence type="ECO:0000313" key="2">
    <source>
        <dbReference type="Proteomes" id="UP000595140"/>
    </source>
</evidence>
<evidence type="ECO:0000313" key="1">
    <source>
        <dbReference type="EMBL" id="VFR00356.1"/>
    </source>
</evidence>
<keyword evidence="2" id="KW-1185">Reference proteome</keyword>
<sequence>MSDHTGSSGGRNRWSWEISGFEPRLSPSELDDHSNLRPSSLLVRRYSISPSSIASHSELSKHAQNSVLLKLKDKIKIKLFLNQKLEFVL</sequence>
<proteinExistence type="predicted"/>
<dbReference type="EMBL" id="OOIL02006686">
    <property type="protein sequence ID" value="VFR00356.1"/>
    <property type="molecule type" value="Genomic_DNA"/>
</dbReference>
<gene>
    <name evidence="1" type="ORF">CCAM_LOCUS42131</name>
</gene>
<organism evidence="1 2">
    <name type="scientific">Cuscuta campestris</name>
    <dbReference type="NCBI Taxonomy" id="132261"/>
    <lineage>
        <taxon>Eukaryota</taxon>
        <taxon>Viridiplantae</taxon>
        <taxon>Streptophyta</taxon>
        <taxon>Embryophyta</taxon>
        <taxon>Tracheophyta</taxon>
        <taxon>Spermatophyta</taxon>
        <taxon>Magnoliopsida</taxon>
        <taxon>eudicotyledons</taxon>
        <taxon>Gunneridae</taxon>
        <taxon>Pentapetalae</taxon>
        <taxon>asterids</taxon>
        <taxon>lamiids</taxon>
        <taxon>Solanales</taxon>
        <taxon>Convolvulaceae</taxon>
        <taxon>Cuscuteae</taxon>
        <taxon>Cuscuta</taxon>
        <taxon>Cuscuta subgen. Grammica</taxon>
        <taxon>Cuscuta sect. Cleistogrammica</taxon>
    </lineage>
</organism>